<proteinExistence type="predicted"/>
<sequence length="178" mass="19474">MMLRTILRTPITRATTIRTFTTTRPSYSLVDDAKQKLDDLNHKIGEVAAKGIGKTQQATEAVKENAKDKIHNESNVAGDLKTDAANTSYNDVREGVKKTAKDVKDAFAKDGQEGVEAKAREHLGNENVNAAKETARDLKEDGEEVLDKAANQTGGLKRDAEKKFAQKAQETADKYKGV</sequence>
<dbReference type="GeneID" id="30202164"/>
<name>A0A1E3P1I5_WICAA</name>
<dbReference type="AlphaFoldDB" id="A0A1E3P1I5"/>
<dbReference type="RefSeq" id="XP_019038261.1">
    <property type="nucleotide sequence ID" value="XM_019184918.1"/>
</dbReference>
<reference evidence="2 3" key="1">
    <citation type="journal article" date="2016" name="Proc. Natl. Acad. Sci. U.S.A.">
        <title>Comparative genomics of biotechnologically important yeasts.</title>
        <authorList>
            <person name="Riley R."/>
            <person name="Haridas S."/>
            <person name="Wolfe K.H."/>
            <person name="Lopes M.R."/>
            <person name="Hittinger C.T."/>
            <person name="Goeker M."/>
            <person name="Salamov A.A."/>
            <person name="Wisecaver J.H."/>
            <person name="Long T.M."/>
            <person name="Calvey C.H."/>
            <person name="Aerts A.L."/>
            <person name="Barry K.W."/>
            <person name="Choi C."/>
            <person name="Clum A."/>
            <person name="Coughlan A.Y."/>
            <person name="Deshpande S."/>
            <person name="Douglass A.P."/>
            <person name="Hanson S.J."/>
            <person name="Klenk H.-P."/>
            <person name="LaButti K.M."/>
            <person name="Lapidus A."/>
            <person name="Lindquist E.A."/>
            <person name="Lipzen A.M."/>
            <person name="Meier-Kolthoff J.P."/>
            <person name="Ohm R.A."/>
            <person name="Otillar R.P."/>
            <person name="Pangilinan J.L."/>
            <person name="Peng Y."/>
            <person name="Rokas A."/>
            <person name="Rosa C.A."/>
            <person name="Scheuner C."/>
            <person name="Sibirny A.A."/>
            <person name="Slot J.C."/>
            <person name="Stielow J.B."/>
            <person name="Sun H."/>
            <person name="Kurtzman C.P."/>
            <person name="Blackwell M."/>
            <person name="Grigoriev I.V."/>
            <person name="Jeffries T.W."/>
        </authorList>
    </citation>
    <scope>NUCLEOTIDE SEQUENCE [LARGE SCALE GENOMIC DNA]</scope>
    <source>
        <strain evidence="3">ATCC 58044 / CBS 1984 / NCYC 433 / NRRL Y-366-8</strain>
    </source>
</reference>
<evidence type="ECO:0000256" key="1">
    <source>
        <dbReference type="SAM" id="MobiDB-lite"/>
    </source>
</evidence>
<keyword evidence="3" id="KW-1185">Reference proteome</keyword>
<dbReference type="OrthoDB" id="3981168at2759"/>
<evidence type="ECO:0000313" key="3">
    <source>
        <dbReference type="Proteomes" id="UP000094112"/>
    </source>
</evidence>
<dbReference type="STRING" id="683960.A0A1E3P1I5"/>
<feature type="compositionally biased region" description="Basic and acidic residues" evidence="1">
    <location>
        <begin position="114"/>
        <end position="124"/>
    </location>
</feature>
<dbReference type="Proteomes" id="UP000094112">
    <property type="component" value="Unassembled WGS sequence"/>
</dbReference>
<organism evidence="2 3">
    <name type="scientific">Wickerhamomyces anomalus (strain ATCC 58044 / CBS 1984 / NCYC 433 / NRRL Y-366-8)</name>
    <name type="common">Yeast</name>
    <name type="synonym">Hansenula anomala</name>
    <dbReference type="NCBI Taxonomy" id="683960"/>
    <lineage>
        <taxon>Eukaryota</taxon>
        <taxon>Fungi</taxon>
        <taxon>Dikarya</taxon>
        <taxon>Ascomycota</taxon>
        <taxon>Saccharomycotina</taxon>
        <taxon>Saccharomycetes</taxon>
        <taxon>Phaffomycetales</taxon>
        <taxon>Wickerhamomycetaceae</taxon>
        <taxon>Wickerhamomyces</taxon>
    </lineage>
</organism>
<protein>
    <submittedName>
        <fullName evidence="2">Uncharacterized protein</fullName>
    </submittedName>
</protein>
<dbReference type="EMBL" id="KV454211">
    <property type="protein sequence ID" value="ODQ59054.1"/>
    <property type="molecule type" value="Genomic_DNA"/>
</dbReference>
<gene>
    <name evidence="2" type="ORF">WICANDRAFT_79588</name>
</gene>
<feature type="region of interest" description="Disordered" evidence="1">
    <location>
        <begin position="114"/>
        <end position="162"/>
    </location>
</feature>
<evidence type="ECO:0000313" key="2">
    <source>
        <dbReference type="EMBL" id="ODQ59054.1"/>
    </source>
</evidence>
<accession>A0A1E3P1I5</accession>